<accession>A0ACD1IM85</accession>
<reference evidence="1" key="1">
    <citation type="submission" date="2018-02" db="EMBL/GenBank/DDBJ databases">
        <title>The genomes of Aspergillus section Nigri reveals drivers in fungal speciation.</title>
        <authorList>
            <consortium name="DOE Joint Genome Institute"/>
            <person name="Vesth T.C."/>
            <person name="Nybo J."/>
            <person name="Theobald S."/>
            <person name="Brandl J."/>
            <person name="Frisvad J.C."/>
            <person name="Nielsen K.F."/>
            <person name="Lyhne E.K."/>
            <person name="Kogle M.E."/>
            <person name="Kuo A."/>
            <person name="Riley R."/>
            <person name="Clum A."/>
            <person name="Nolan M."/>
            <person name="Lipzen A."/>
            <person name="Salamov A."/>
            <person name="Henrissat B."/>
            <person name="Wiebenga A."/>
            <person name="De vries R.P."/>
            <person name="Grigoriev I.V."/>
            <person name="Mortensen U.H."/>
            <person name="Andersen M.R."/>
            <person name="Baker S.E."/>
        </authorList>
    </citation>
    <scope>NUCLEOTIDE SEQUENCE</scope>
    <source>
        <strain evidence="1">CBS 115574</strain>
    </source>
</reference>
<dbReference type="Proteomes" id="UP000249748">
    <property type="component" value="Unassembled WGS sequence"/>
</dbReference>
<name>A0ACD1IM85_9EURO</name>
<protein>
    <submittedName>
        <fullName evidence="1">Uncharacterized protein</fullName>
    </submittedName>
</protein>
<sequence length="1132" mass="129868">MATEGSTCFQQALNSFKTQSGPGLVAEFEMTSLTALKSSIAKIEKRQATERRMQNMRRLYKFVDIMERHGKVIEILLNTTNLLAFVWGPMKFLLQVASSVSEAFNELLDTYKIIGESIELLERCNGLIDGNHLVQQAVVSMFQDIFEFHQTALAYFRKPMWKQVFQATWSTYKAKFGPVVDSLKRHKQVFGDRLTFTQLENIRSEGIRSSEALKKLQKDEEMGQLRDIQCWLNSADIASDQDTFTSVRSRNTQAGIWILRHQLYCAWKERKAQPMLWVNGIPGAGKTILASIMVEDCLKSYDTTAWFYFRNGDAQRSSFLNLASSLISQLLEHNCDLLPYVFEEMCRKGKQSFSSEILAKELLQVILKNSGHVCIILDGLDECSRMERKKILEWICLISEPPQDRDNSYSTICLLVSQRDGITSKALRDIPSLEITSKHTRDDILAFLWSRGSEIQAKFQISDESTKTMVELVMEKAGGMFLLAKLVMNNLFCQVSPGNFYKELNMKQIPTQLDQAYDRILSNILEDQSSRPHSLQLLGWLVCAKRRLKWREIQGAVSVDLEGEDVDFESRQWILDSRDLCDSLVEVKTDGTLEFVHATAKQYLIRAKFVDVGQVELDMASLCVGYLALPGFEIILPDESVADLLSTGYYAFLDYAACFWSFHLQEGLKGTMDREDAMTLIGVLSKFLESHYRRPTKDLNIPSSAHELRRRIEQHGPWSAADKFLQVYVSAQSQINCYTQDAASNACLNIPDVISRIRGNIERAVSENVGSGRIDPRVLYSFYGRNLYKCPRTSCDFFHQGFETPQQRESHLSKHDRPFGCSFPQCYRATIRFGLKRQLEKHIADTHEKHEREMHAFPSKRIRRALLCRFCKKEFKETSTFRKHDCTRPAPERSENLDTTDMSSTPGVKATRREPHVTNLEWLSPDEVEDMSHLHEQDKVRYKQPVHNPGTILNGYGPVSPEYWIELSNAITKARELQESQQNQRLIQQQEQAHDIQAVQQATDQSNVQKFSQLLPEIQNKVQGITFYLPPNLNNDGNQRWIDTARLQYGIALQRQELGRAQMSSLSQHHASLESRGNATQAELNKLEIQKLRAERLYKEGQKNLKGFTEQQEAFKAYWREKGESGEVAFTP</sequence>
<proteinExistence type="predicted"/>
<gene>
    <name evidence="1" type="ORF">BO79DRAFT_169921</name>
</gene>
<evidence type="ECO:0000313" key="1">
    <source>
        <dbReference type="EMBL" id="RAK90869.1"/>
    </source>
</evidence>
<dbReference type="EMBL" id="KZ824543">
    <property type="protein sequence ID" value="RAK90869.1"/>
    <property type="molecule type" value="Genomic_DNA"/>
</dbReference>
<organism evidence="1 2">
    <name type="scientific">Aspergillus costaricaensis CBS 115574</name>
    <dbReference type="NCBI Taxonomy" id="1448317"/>
    <lineage>
        <taxon>Eukaryota</taxon>
        <taxon>Fungi</taxon>
        <taxon>Dikarya</taxon>
        <taxon>Ascomycota</taxon>
        <taxon>Pezizomycotina</taxon>
        <taxon>Eurotiomycetes</taxon>
        <taxon>Eurotiomycetidae</taxon>
        <taxon>Eurotiales</taxon>
        <taxon>Aspergillaceae</taxon>
        <taxon>Aspergillus</taxon>
        <taxon>Aspergillus subgen. Circumdati</taxon>
    </lineage>
</organism>
<keyword evidence="2" id="KW-1185">Reference proteome</keyword>
<evidence type="ECO:0000313" key="2">
    <source>
        <dbReference type="Proteomes" id="UP000249748"/>
    </source>
</evidence>